<accession>A0A645FTA4</accession>
<organism evidence="1">
    <name type="scientific">bioreactor metagenome</name>
    <dbReference type="NCBI Taxonomy" id="1076179"/>
    <lineage>
        <taxon>unclassified sequences</taxon>
        <taxon>metagenomes</taxon>
        <taxon>ecological metagenomes</taxon>
    </lineage>
</organism>
<evidence type="ECO:0000313" key="1">
    <source>
        <dbReference type="EMBL" id="MPN15324.1"/>
    </source>
</evidence>
<sequence>MDSYKISIINQVRSTNRLMSKAQVRNSYTTRFLGIIGEVTLRIHICIVADNFDGTLIRTNSTIRTKSPEFAALGAFRRSIKFFCYSKRIAGNIINNTDCKVVFRFCRIKVSKNSQYIGRCNIFRA</sequence>
<name>A0A645FTA4_9ZZZZ</name>
<reference evidence="1" key="1">
    <citation type="submission" date="2019-08" db="EMBL/GenBank/DDBJ databases">
        <authorList>
            <person name="Kucharzyk K."/>
            <person name="Murdoch R.W."/>
            <person name="Higgins S."/>
            <person name="Loffler F."/>
        </authorList>
    </citation>
    <scope>NUCLEOTIDE SEQUENCE</scope>
</reference>
<proteinExistence type="predicted"/>
<protein>
    <submittedName>
        <fullName evidence="1">Uncharacterized protein</fullName>
    </submittedName>
</protein>
<dbReference type="AlphaFoldDB" id="A0A645FTA4"/>
<comment type="caution">
    <text evidence="1">The sequence shown here is derived from an EMBL/GenBank/DDBJ whole genome shotgun (WGS) entry which is preliminary data.</text>
</comment>
<dbReference type="EMBL" id="VSSQ01062056">
    <property type="protein sequence ID" value="MPN15324.1"/>
    <property type="molecule type" value="Genomic_DNA"/>
</dbReference>
<gene>
    <name evidence="1" type="ORF">SDC9_162655</name>
</gene>